<dbReference type="AlphaFoldDB" id="A0A4Q1UK85"/>
<evidence type="ECO:0000256" key="1">
    <source>
        <dbReference type="SAM" id="Phobius"/>
    </source>
</evidence>
<dbReference type="RefSeq" id="WP_129275054.1">
    <property type="nucleotide sequence ID" value="NZ_MZXW01000053.1"/>
</dbReference>
<evidence type="ECO:0000313" key="3">
    <source>
        <dbReference type="EMBL" id="RXT35148.1"/>
    </source>
</evidence>
<dbReference type="EMBL" id="MZXW01000053">
    <property type="protein sequence ID" value="RXT35148.1"/>
    <property type="molecule type" value="Genomic_DNA"/>
</dbReference>
<feature type="transmembrane region" description="Helical" evidence="1">
    <location>
        <begin position="529"/>
        <end position="549"/>
    </location>
</feature>
<sequence length="603" mass="67001">MARALRAFVSYRRRDTFMLGEVPGPGGPGPSTPPFIDRLKDALKSLGFKAVFIDTKEIRAGDYFEGRIYKAISNCDLFISLIGEDWLRLFDENKGKPDVLEREHAAAFELEKEIVPLLVGGAKMPSEQDLKDEEIQMLCHIDAKTVASTASVDEIVAVLQEAVGGLQGESKLGSWWTVGYVAAAFAVWIFCGVVPNAVGAREFGYDAWIGMATAWSGMFIWPLFFLPFILLALYRPLQILLEATFNAGSFTDRLTYSSPLWAGMLLATAMTVSEISVPQVPWTIHPNLLSTCSGPSDPGPASSPEAALQYQQDKERLASYTAGGALMQAYRNEFWMRGRCWPNVFFYLTVPMRDAPSDNDQPLGPQASAAAVEGLQSYAAARSEIQEAFWRMIAKGSKGFKGTDAPYSTLFPFYALAFFLMVWPLSAAIIMAIIYAAVSIRRPRDGKILKNPNEDAFLCLTYGFITLLVWVPFRMTTNSIKFSYYCADVVRGCGPIQETFNKDFAFGFALLVGYVALTVGLLWNHRRMLLGFVGTLAVSFIGGCALAAARYHRTLSQLTDYWQFWLAASGLTCLMLGALWYQYDPAIVRLRDLLDRPKRKRRG</sequence>
<dbReference type="GO" id="GO:0007165">
    <property type="term" value="P:signal transduction"/>
    <property type="evidence" value="ECO:0007669"/>
    <property type="project" value="InterPro"/>
</dbReference>
<feature type="transmembrane region" description="Helical" evidence="1">
    <location>
        <begin position="413"/>
        <end position="435"/>
    </location>
</feature>
<proteinExistence type="predicted"/>
<evidence type="ECO:0000313" key="4">
    <source>
        <dbReference type="Proteomes" id="UP000290819"/>
    </source>
</evidence>
<dbReference type="Proteomes" id="UP000290819">
    <property type="component" value="Unassembled WGS sequence"/>
</dbReference>
<feature type="transmembrane region" description="Helical" evidence="1">
    <location>
        <begin position="175"/>
        <end position="195"/>
    </location>
</feature>
<dbReference type="OrthoDB" id="8020935at2"/>
<dbReference type="Pfam" id="PF13676">
    <property type="entry name" value="TIR_2"/>
    <property type="match status" value="1"/>
</dbReference>
<dbReference type="Gene3D" id="3.40.50.10140">
    <property type="entry name" value="Toll/interleukin-1 receptor homology (TIR) domain"/>
    <property type="match status" value="1"/>
</dbReference>
<name>A0A4Q1UK85_9BRAD</name>
<feature type="transmembrane region" description="Helical" evidence="1">
    <location>
        <begin position="207"/>
        <end position="233"/>
    </location>
</feature>
<keyword evidence="1" id="KW-0472">Membrane</keyword>
<feature type="transmembrane region" description="Helical" evidence="1">
    <location>
        <begin position="456"/>
        <end position="473"/>
    </location>
</feature>
<organism evidence="3 4">
    <name type="scientific">Bradyrhizobium betae</name>
    <dbReference type="NCBI Taxonomy" id="244734"/>
    <lineage>
        <taxon>Bacteria</taxon>
        <taxon>Pseudomonadati</taxon>
        <taxon>Pseudomonadota</taxon>
        <taxon>Alphaproteobacteria</taxon>
        <taxon>Hyphomicrobiales</taxon>
        <taxon>Nitrobacteraceae</taxon>
        <taxon>Bradyrhizobium</taxon>
    </lineage>
</organism>
<dbReference type="InterPro" id="IPR000157">
    <property type="entry name" value="TIR_dom"/>
</dbReference>
<dbReference type="InterPro" id="IPR035897">
    <property type="entry name" value="Toll_tir_struct_dom_sf"/>
</dbReference>
<evidence type="ECO:0000259" key="2">
    <source>
        <dbReference type="Pfam" id="PF13676"/>
    </source>
</evidence>
<comment type="caution">
    <text evidence="3">The sequence shown here is derived from an EMBL/GenBank/DDBJ whole genome shotgun (WGS) entry which is preliminary data.</text>
</comment>
<reference evidence="3 4" key="1">
    <citation type="submission" date="2017-03" db="EMBL/GenBank/DDBJ databases">
        <authorList>
            <person name="Safronova V.I."/>
            <person name="Sazanova A.L."/>
            <person name="Chirak E.R."/>
        </authorList>
    </citation>
    <scope>NUCLEOTIDE SEQUENCE [LARGE SCALE GENOMIC DNA]</scope>
    <source>
        <strain evidence="3 4">Opo-243</strain>
    </source>
</reference>
<feature type="domain" description="TIR" evidence="2">
    <location>
        <begin position="34"/>
        <end position="133"/>
    </location>
</feature>
<protein>
    <recommendedName>
        <fullName evidence="2">TIR domain-containing protein</fullName>
    </recommendedName>
</protein>
<accession>A0A4Q1UK85</accession>
<feature type="transmembrane region" description="Helical" evidence="1">
    <location>
        <begin position="561"/>
        <end position="581"/>
    </location>
</feature>
<gene>
    <name evidence="3" type="ORF">B5V03_35270</name>
</gene>
<feature type="transmembrane region" description="Helical" evidence="1">
    <location>
        <begin position="504"/>
        <end position="522"/>
    </location>
</feature>
<keyword evidence="1" id="KW-0812">Transmembrane</keyword>
<keyword evidence="1" id="KW-1133">Transmembrane helix</keyword>
<keyword evidence="4" id="KW-1185">Reference proteome</keyword>